<keyword evidence="3" id="KW-0862">Zinc</keyword>
<dbReference type="PANTHER" id="PTHR47577">
    <property type="entry name" value="THAP DOMAIN-CONTAINING PROTEIN 6"/>
    <property type="match status" value="1"/>
</dbReference>
<dbReference type="Gene3D" id="6.20.210.20">
    <property type="entry name" value="THAP domain"/>
    <property type="match status" value="1"/>
</dbReference>
<dbReference type="Pfam" id="PF05485">
    <property type="entry name" value="THAP"/>
    <property type="match status" value="1"/>
</dbReference>
<dbReference type="GO" id="GO:0008270">
    <property type="term" value="F:zinc ion binding"/>
    <property type="evidence" value="ECO:0007669"/>
    <property type="project" value="UniProtKB-KW"/>
</dbReference>
<evidence type="ECO:0000313" key="6">
    <source>
        <dbReference type="Proteomes" id="UP001152795"/>
    </source>
</evidence>
<proteinExistence type="predicted"/>
<keyword evidence="6" id="KW-1185">Reference proteome</keyword>
<dbReference type="PROSITE" id="PS50950">
    <property type="entry name" value="ZF_THAP"/>
    <property type="match status" value="1"/>
</dbReference>
<evidence type="ECO:0000256" key="2">
    <source>
        <dbReference type="ARBA" id="ARBA00022771"/>
    </source>
</evidence>
<keyword evidence="4" id="KW-0238">DNA-binding</keyword>
<sequence length="1012" mass="116168">MPVGCVIRGCTSDAHSSAEAIAFHRFPLKNNALLKCWENYVEKVNKKPWQVNRYSRICSKHFQSTDYILPPSSNNTCRLKKYAFPSGSPVHSDPPTLTAHDEELNRRINKRPCPAYENDASIPEKRPRFASSDERDELHTKLQQKIRTLQQKLRRTKKKMNTMHDVIQFLEEKLVLNPKESEALLSTLNNTQLKFLYNFQDNIKSAPSARRYSDEIKEFALTLYFYSPRAYKYVRSLVPLPNPSLIRKWSSSFKCDPGFIDEAFTSLSQKVAQSSNDKDCCLVIDAMSIRKQTIWNPEKDSYSGFVDFGNEIPNEHPEKLATEALVFLLVGTRSHWKCPVGYFLADKMNAKDQATLVKKCLEKAANADLKVWSVTADGTAVNISTFETLGCKFSGNYESIESSFKNPTTKEDVFVILDPCHMLKLARNALADMGSFVDGDGNIIRWKHIEELQNVQEQEGLNLANKLSSNHIQFQSHKMKVSLAAQTLSCSVADAIEFLDLTHNLSSNSKGTTTFIRTIDQLFDMLNSRNPIGKGFKKPLRPCDKEKWQATFSSIAEYLQKLKTNAPQPRLLSQTKRKTFIIGFIACIKSTISMANQMFELTTKPKPFNYLLTYKYSQDHLELLFSCIRSRGGWNNNPNCLQMKYALRKMLMQNAITASKNANCIDFTGCSNIIPIFHTRKHQKKTTEEQSQNKEGSSNSSEENEINLMYEHLAFQEHSEFIQNVLFYISGYIVSKLMDKLSCSECKKCLVPLPTQLPINGHDYTASLYHECGKASSFTTFVNKGGLQIPSTSVFRTIQYCEHIFRSTITGENSQYISHESNLKKKMIIQVCQHFSLDSTKELFPYHEEGLNEMLLEDDHRTKLTKFYMGIVMVILLNVLIAQLSYTFGESMKMARLQYAADNMRIITRTENSRFPCLNFRVKNYIEGDYISEEDLAKELLEFTEDRHPWETAEERIIGVRETMRRVVKGEETDPWETIDEKLTTLTLSEKETRESIYEKLTAILRRLPESR</sequence>
<dbReference type="InterPro" id="IPR048365">
    <property type="entry name" value="TNP-like_RNaseH_N"/>
</dbReference>
<comment type="caution">
    <text evidence="5">The sequence shown here is derived from an EMBL/GenBank/DDBJ whole genome shotgun (WGS) entry which is preliminary data.</text>
</comment>
<dbReference type="OrthoDB" id="5982876at2759"/>
<evidence type="ECO:0000313" key="5">
    <source>
        <dbReference type="EMBL" id="CAB4012034.1"/>
    </source>
</evidence>
<dbReference type="SMART" id="SM00980">
    <property type="entry name" value="THAP"/>
    <property type="match status" value="1"/>
</dbReference>
<keyword evidence="1" id="KW-0479">Metal-binding</keyword>
<keyword evidence="2" id="KW-0863">Zinc-finger</keyword>
<dbReference type="InterPro" id="IPR006612">
    <property type="entry name" value="THAP_Znf"/>
</dbReference>
<dbReference type="Pfam" id="PF21787">
    <property type="entry name" value="TNP-like_RNaseH_N"/>
    <property type="match status" value="1"/>
</dbReference>
<dbReference type="GO" id="GO:0003677">
    <property type="term" value="F:DNA binding"/>
    <property type="evidence" value="ECO:0007669"/>
    <property type="project" value="UniProtKB-UniRule"/>
</dbReference>
<dbReference type="InterPro" id="IPR021896">
    <property type="entry name" value="THAP9-like_HTH"/>
</dbReference>
<dbReference type="Pfam" id="PF21789">
    <property type="entry name" value="TNP-like_RNaseH_C"/>
    <property type="match status" value="1"/>
</dbReference>
<accession>A0A7D9EL10</accession>
<gene>
    <name evidence="5" type="ORF">PACLA_8A072383</name>
</gene>
<organism evidence="5 6">
    <name type="scientific">Paramuricea clavata</name>
    <name type="common">Red gorgonian</name>
    <name type="synonym">Violescent sea-whip</name>
    <dbReference type="NCBI Taxonomy" id="317549"/>
    <lineage>
        <taxon>Eukaryota</taxon>
        <taxon>Metazoa</taxon>
        <taxon>Cnidaria</taxon>
        <taxon>Anthozoa</taxon>
        <taxon>Octocorallia</taxon>
        <taxon>Malacalcyonacea</taxon>
        <taxon>Plexauridae</taxon>
        <taxon>Paramuricea</taxon>
    </lineage>
</organism>
<dbReference type="SMART" id="SM00692">
    <property type="entry name" value="DM3"/>
    <property type="match status" value="1"/>
</dbReference>
<name>A0A7D9EL10_PARCT</name>
<dbReference type="InterPro" id="IPR038441">
    <property type="entry name" value="THAP_Znf_sf"/>
</dbReference>
<evidence type="ECO:0000256" key="3">
    <source>
        <dbReference type="ARBA" id="ARBA00022833"/>
    </source>
</evidence>
<dbReference type="PANTHER" id="PTHR47577:SF2">
    <property type="entry name" value="THAP DOMAIN CONTAINING 9"/>
    <property type="match status" value="1"/>
</dbReference>
<evidence type="ECO:0000256" key="1">
    <source>
        <dbReference type="ARBA" id="ARBA00022723"/>
    </source>
</evidence>
<dbReference type="InterPro" id="IPR048367">
    <property type="entry name" value="TNP-like_RNaseH_C"/>
</dbReference>
<dbReference type="Pfam" id="PF21788">
    <property type="entry name" value="TNP-like_GBD"/>
    <property type="match status" value="1"/>
</dbReference>
<dbReference type="AlphaFoldDB" id="A0A7D9EL10"/>
<evidence type="ECO:0000256" key="4">
    <source>
        <dbReference type="ARBA" id="ARBA00023125"/>
    </source>
</evidence>
<dbReference type="Proteomes" id="UP001152795">
    <property type="component" value="Unassembled WGS sequence"/>
</dbReference>
<protein>
    <submittedName>
        <fullName evidence="5">THAP domain-containing 9, partial</fullName>
    </submittedName>
</protein>
<dbReference type="SUPFAM" id="SSF57716">
    <property type="entry name" value="Glucocorticoid receptor-like (DNA-binding domain)"/>
    <property type="match status" value="1"/>
</dbReference>
<dbReference type="Pfam" id="PF12017">
    <property type="entry name" value="Tnp_P_element"/>
    <property type="match status" value="1"/>
</dbReference>
<dbReference type="InterPro" id="IPR048366">
    <property type="entry name" value="TNP-like_GBD"/>
</dbReference>
<reference evidence="5" key="1">
    <citation type="submission" date="2020-04" db="EMBL/GenBank/DDBJ databases">
        <authorList>
            <person name="Alioto T."/>
            <person name="Alioto T."/>
            <person name="Gomez Garrido J."/>
        </authorList>
    </citation>
    <scope>NUCLEOTIDE SEQUENCE</scope>
    <source>
        <strain evidence="5">A484AB</strain>
    </source>
</reference>
<dbReference type="EMBL" id="CACRXK020007354">
    <property type="protein sequence ID" value="CAB4012034.1"/>
    <property type="molecule type" value="Genomic_DNA"/>
</dbReference>